<protein>
    <recommendedName>
        <fullName evidence="8 10">Protein GrpE</fullName>
    </recommendedName>
    <alternativeName>
        <fullName evidence="9 10">HSP-70 cofactor</fullName>
    </alternativeName>
</protein>
<keyword evidence="4 10" id="KW-0963">Cytoplasm</keyword>
<evidence type="ECO:0000256" key="1">
    <source>
        <dbReference type="ARBA" id="ARBA00004496"/>
    </source>
</evidence>
<gene>
    <name evidence="10" type="primary">grpE</name>
    <name evidence="15" type="ORF">ABENE_12980</name>
</gene>
<dbReference type="InterPro" id="IPR000740">
    <property type="entry name" value="GrpE"/>
</dbReference>
<feature type="compositionally biased region" description="Basic and acidic residues" evidence="14">
    <location>
        <begin position="193"/>
        <end position="202"/>
    </location>
</feature>
<evidence type="ECO:0000256" key="4">
    <source>
        <dbReference type="ARBA" id="ARBA00022490"/>
    </source>
</evidence>
<dbReference type="PANTHER" id="PTHR21237">
    <property type="entry name" value="GRPE PROTEIN"/>
    <property type="match status" value="1"/>
</dbReference>
<evidence type="ECO:0000256" key="10">
    <source>
        <dbReference type="HAMAP-Rule" id="MF_01151"/>
    </source>
</evidence>
<accession>V4P8P0</accession>
<dbReference type="InterPro" id="IPR009012">
    <property type="entry name" value="GrpE_head"/>
</dbReference>
<evidence type="ECO:0000256" key="14">
    <source>
        <dbReference type="SAM" id="MobiDB-lite"/>
    </source>
</evidence>
<dbReference type="GO" id="GO:0051087">
    <property type="term" value="F:protein-folding chaperone binding"/>
    <property type="evidence" value="ECO:0007669"/>
    <property type="project" value="InterPro"/>
</dbReference>
<evidence type="ECO:0000256" key="5">
    <source>
        <dbReference type="ARBA" id="ARBA00023016"/>
    </source>
</evidence>
<keyword evidence="13" id="KW-0175">Coiled coil</keyword>
<dbReference type="GO" id="GO:0005737">
    <property type="term" value="C:cytoplasm"/>
    <property type="evidence" value="ECO:0007669"/>
    <property type="project" value="UniProtKB-SubCell"/>
</dbReference>
<proteinExistence type="inferred from homology"/>
<organism evidence="15 16">
    <name type="scientific">Asticcacaulis benevestitus DSM 16100 = ATCC BAA-896</name>
    <dbReference type="NCBI Taxonomy" id="1121022"/>
    <lineage>
        <taxon>Bacteria</taxon>
        <taxon>Pseudomonadati</taxon>
        <taxon>Pseudomonadota</taxon>
        <taxon>Alphaproteobacteria</taxon>
        <taxon>Caulobacterales</taxon>
        <taxon>Caulobacteraceae</taxon>
        <taxon>Asticcacaulis</taxon>
    </lineage>
</organism>
<evidence type="ECO:0000256" key="2">
    <source>
        <dbReference type="ARBA" id="ARBA00009054"/>
    </source>
</evidence>
<comment type="similarity">
    <text evidence="2 10 12">Belongs to the GrpE family.</text>
</comment>
<comment type="function">
    <text evidence="7 10 11">Participates actively in the response to hyperosmotic and heat shock by preventing the aggregation of stress-denatured proteins, in association with DnaK and GrpE. It is the nucleotide exchange factor for DnaK and may function as a thermosensor. Unfolded proteins bind initially to DnaJ; upon interaction with the DnaJ-bound protein, DnaK hydrolyzes its bound ATP, resulting in the formation of a stable complex. GrpE releases ADP from DnaK; ATP binding to DnaK triggers the release of the substrate protein, thus completing the reaction cycle. Several rounds of ATP-dependent interactions between DnaJ, DnaK and GrpE are required for fully efficient folding.</text>
</comment>
<evidence type="ECO:0000256" key="11">
    <source>
        <dbReference type="RuleBase" id="RU000639"/>
    </source>
</evidence>
<evidence type="ECO:0000256" key="7">
    <source>
        <dbReference type="ARBA" id="ARBA00053401"/>
    </source>
</evidence>
<sequence length="202" mass="21671">MSDEIENDGNELEQDATELLNAELEKLTAENAALKEQALRYAADAENTKRRAEREGNDARAFAIQKFAQGLLGVADVLQRALSSVPADVSDPAFKNFIAGIDMTEKELAGAFEKNGVKKIAPMKGDKFDPHMHQAVMEQPSTDVEGGCVIMVMQAGYELFGRVIRPAMVAVAAKSAAQPAPVKNGYDSDGADAGDRVDTQAE</sequence>
<dbReference type="RefSeq" id="WP_018082917.1">
    <property type="nucleotide sequence ID" value="NZ_AQWM01000020.1"/>
</dbReference>
<comment type="caution">
    <text evidence="15">The sequence shown here is derived from an EMBL/GenBank/DDBJ whole genome shotgun (WGS) entry which is preliminary data.</text>
</comment>
<dbReference type="PRINTS" id="PR00773">
    <property type="entry name" value="GRPEPROTEIN"/>
</dbReference>
<dbReference type="AlphaFoldDB" id="V4P8P0"/>
<evidence type="ECO:0000256" key="8">
    <source>
        <dbReference type="ARBA" id="ARBA00072274"/>
    </source>
</evidence>
<comment type="subcellular location">
    <subcellularLocation>
        <location evidence="1 10">Cytoplasm</location>
    </subcellularLocation>
</comment>
<evidence type="ECO:0000256" key="12">
    <source>
        <dbReference type="RuleBase" id="RU004478"/>
    </source>
</evidence>
<feature type="region of interest" description="Disordered" evidence="14">
    <location>
        <begin position="175"/>
        <end position="202"/>
    </location>
</feature>
<name>V4P8P0_9CAUL</name>
<dbReference type="GO" id="GO:0000774">
    <property type="term" value="F:adenyl-nucleotide exchange factor activity"/>
    <property type="evidence" value="ECO:0007669"/>
    <property type="project" value="InterPro"/>
</dbReference>
<dbReference type="CDD" id="cd00446">
    <property type="entry name" value="GrpE"/>
    <property type="match status" value="1"/>
</dbReference>
<dbReference type="SUPFAM" id="SSF58014">
    <property type="entry name" value="Coiled-coil domain of nucleotide exchange factor GrpE"/>
    <property type="match status" value="1"/>
</dbReference>
<evidence type="ECO:0000313" key="15">
    <source>
        <dbReference type="EMBL" id="ESQ90287.1"/>
    </source>
</evidence>
<dbReference type="GO" id="GO:0051082">
    <property type="term" value="F:unfolded protein binding"/>
    <property type="evidence" value="ECO:0007669"/>
    <property type="project" value="TreeGrafter"/>
</dbReference>
<dbReference type="PROSITE" id="PS01071">
    <property type="entry name" value="GRPE"/>
    <property type="match status" value="1"/>
</dbReference>
<dbReference type="Proteomes" id="UP000017837">
    <property type="component" value="Unassembled WGS sequence"/>
</dbReference>
<evidence type="ECO:0000256" key="6">
    <source>
        <dbReference type="ARBA" id="ARBA00023186"/>
    </source>
</evidence>
<reference evidence="15 16" key="1">
    <citation type="journal article" date="2014" name="Nature">
        <title>Sequential evolution of bacterial morphology by co-option of a developmental regulator.</title>
        <authorList>
            <person name="Jiang C."/>
            <person name="Brown P.J."/>
            <person name="Ducret A."/>
            <person name="Brun Y.V."/>
        </authorList>
    </citation>
    <scope>NUCLEOTIDE SEQUENCE [LARGE SCALE GENOMIC DNA]</scope>
    <source>
        <strain evidence="15 16">DSM 16100</strain>
    </source>
</reference>
<comment type="subunit">
    <text evidence="3 10">Homodimer.</text>
</comment>
<dbReference type="PANTHER" id="PTHR21237:SF23">
    <property type="entry name" value="GRPE PROTEIN HOMOLOG, MITOCHONDRIAL"/>
    <property type="match status" value="1"/>
</dbReference>
<evidence type="ECO:0000313" key="16">
    <source>
        <dbReference type="Proteomes" id="UP000017837"/>
    </source>
</evidence>
<dbReference type="PATRIC" id="fig|1121022.4.peg.2635"/>
<evidence type="ECO:0000256" key="13">
    <source>
        <dbReference type="SAM" id="Coils"/>
    </source>
</evidence>
<dbReference type="NCBIfam" id="NF010738">
    <property type="entry name" value="PRK14140.1"/>
    <property type="match status" value="1"/>
</dbReference>
<dbReference type="GO" id="GO:0042803">
    <property type="term" value="F:protein homodimerization activity"/>
    <property type="evidence" value="ECO:0007669"/>
    <property type="project" value="InterPro"/>
</dbReference>
<keyword evidence="5 10" id="KW-0346">Stress response</keyword>
<dbReference type="SUPFAM" id="SSF51064">
    <property type="entry name" value="Head domain of nucleotide exchange factor GrpE"/>
    <property type="match status" value="1"/>
</dbReference>
<dbReference type="OrthoDB" id="9789811at2"/>
<keyword evidence="6 10" id="KW-0143">Chaperone</keyword>
<dbReference type="Gene3D" id="2.30.22.10">
    <property type="entry name" value="Head domain of nucleotide exchange factor GrpE"/>
    <property type="match status" value="1"/>
</dbReference>
<dbReference type="InterPro" id="IPR013805">
    <property type="entry name" value="GrpE_CC"/>
</dbReference>
<dbReference type="Gene3D" id="3.90.20.20">
    <property type="match status" value="1"/>
</dbReference>
<dbReference type="eggNOG" id="COG0576">
    <property type="taxonomic scope" value="Bacteria"/>
</dbReference>
<dbReference type="STRING" id="1121022.GCA_000376105_03246"/>
<dbReference type="GO" id="GO:0006457">
    <property type="term" value="P:protein folding"/>
    <property type="evidence" value="ECO:0007669"/>
    <property type="project" value="InterPro"/>
</dbReference>
<dbReference type="NCBIfam" id="NF010752">
    <property type="entry name" value="PRK14155.1"/>
    <property type="match status" value="1"/>
</dbReference>
<dbReference type="HAMAP" id="MF_01151">
    <property type="entry name" value="GrpE"/>
    <property type="match status" value="1"/>
</dbReference>
<evidence type="ECO:0000256" key="3">
    <source>
        <dbReference type="ARBA" id="ARBA00011738"/>
    </source>
</evidence>
<keyword evidence="16" id="KW-1185">Reference proteome</keyword>
<feature type="coiled-coil region" evidence="13">
    <location>
        <begin position="2"/>
        <end position="55"/>
    </location>
</feature>
<dbReference type="EMBL" id="AWGB01000025">
    <property type="protein sequence ID" value="ESQ90287.1"/>
    <property type="molecule type" value="Genomic_DNA"/>
</dbReference>
<dbReference type="Pfam" id="PF01025">
    <property type="entry name" value="GrpE"/>
    <property type="match status" value="1"/>
</dbReference>
<evidence type="ECO:0000256" key="9">
    <source>
        <dbReference type="ARBA" id="ARBA00076414"/>
    </source>
</evidence>
<dbReference type="FunFam" id="2.30.22.10:FF:000001">
    <property type="entry name" value="Protein GrpE"/>
    <property type="match status" value="1"/>
</dbReference>